<name>A0A9P6VU66_RHOMI</name>
<dbReference type="PROSITE" id="PS50118">
    <property type="entry name" value="HMG_BOX_2"/>
    <property type="match status" value="1"/>
</dbReference>
<accession>A0A9P6VU66</accession>
<organism evidence="6 7">
    <name type="scientific">Rhodotorula mucilaginosa</name>
    <name type="common">Yeast</name>
    <name type="synonym">Rhodotorula rubra</name>
    <dbReference type="NCBI Taxonomy" id="5537"/>
    <lineage>
        <taxon>Eukaryota</taxon>
        <taxon>Fungi</taxon>
        <taxon>Dikarya</taxon>
        <taxon>Basidiomycota</taxon>
        <taxon>Pucciniomycotina</taxon>
        <taxon>Microbotryomycetes</taxon>
        <taxon>Sporidiobolales</taxon>
        <taxon>Sporidiobolaceae</taxon>
        <taxon>Rhodotorula</taxon>
    </lineage>
</organism>
<dbReference type="OrthoDB" id="6247875at2759"/>
<feature type="compositionally biased region" description="Basic and acidic residues" evidence="4">
    <location>
        <begin position="249"/>
        <end position="259"/>
    </location>
</feature>
<evidence type="ECO:0000313" key="6">
    <source>
        <dbReference type="EMBL" id="KAG0655066.1"/>
    </source>
</evidence>
<dbReference type="InterPro" id="IPR036910">
    <property type="entry name" value="HMG_box_dom_sf"/>
</dbReference>
<dbReference type="SUPFAM" id="SSF47095">
    <property type="entry name" value="HMG-box"/>
    <property type="match status" value="1"/>
</dbReference>
<feature type="compositionally biased region" description="Polar residues" evidence="4">
    <location>
        <begin position="752"/>
        <end position="762"/>
    </location>
</feature>
<feature type="region of interest" description="Disordered" evidence="4">
    <location>
        <begin position="249"/>
        <end position="285"/>
    </location>
</feature>
<gene>
    <name evidence="6" type="ORF">C6P46_001256</name>
</gene>
<keyword evidence="2 3" id="KW-0539">Nucleus</keyword>
<proteinExistence type="predicted"/>
<dbReference type="InterPro" id="IPR051356">
    <property type="entry name" value="SOX/SOX-like_TF"/>
</dbReference>
<feature type="DNA-binding region" description="HMG box" evidence="3">
    <location>
        <begin position="173"/>
        <end position="258"/>
    </location>
</feature>
<evidence type="ECO:0000256" key="3">
    <source>
        <dbReference type="PROSITE-ProRule" id="PRU00267"/>
    </source>
</evidence>
<feature type="compositionally biased region" description="Basic and acidic residues" evidence="4">
    <location>
        <begin position="276"/>
        <end position="285"/>
    </location>
</feature>
<feature type="region of interest" description="Disordered" evidence="4">
    <location>
        <begin position="835"/>
        <end position="863"/>
    </location>
</feature>
<sequence length="913" mass="96988">MLVANLRSRNKPPTLEIHDASFTPHLASPPDFANARPELCASPETRLSNPLPIPIGGPGPGGRSPSSLRSPSARHQPYPTSPASAFGGGFVARARSATSASETSGWESESSSYLADVYGSSVDSCDTSPSTSSELSRSAAIESSPFVVGPRVKTGKDGRPAKSHTRRLDPGYIKRPPNAFILFRSHCCAPEPQGADAPEPPGTAHARHLASLQLSNSQHVSVIVSQVWKTLSAEDKAYWEEKARLAKEEHQRLHPDYRYRPKQRPKGAKGRQLPTDLERQQEQREACKEVARQVLQLEGITLAETTPDDSDSVSSRKASRARSRKKRKQRKEAEEAAAAAATTPSTFRGDLPADSLALALSPAAATPCTPASGSDLVTTPEPWIHPLNGSSYAGHFDPASMLFTPPPDFAHEDFAIDPNLATATATPSCDDLPTESTRMQSFYTVMPSLLTPPTTAPPTTFILPNPTLPPHSIELPAECGEAPFESYDLATPAIQFNPASPFSPCVPLAPLPSPTESASLAGRRGGPLPSTLLSAALQRRRSTVKPTAAQGARGDLMLISPVLAMQDGRRQSLGFASGLRRLSAANRTADDDELPTPRASVSFPRGSISAGILSATESFETFTFPQSVLESLPAEDLGFVDLYSHTHGAAPPIGSPAGSEASLRSSNGESAWSAEEGVERMTDDSAPLSFLDRRRSTLVPIRFTSPFGASECGDSPEAGAGANSLYGFHIGATDLFGSPAAPLPSGLASAGESPQAQDNALMTNFGSPNPSYFPPNPPAMSESALLPSAFSPFEGVSRTPFPRFPDVPVNVAPAEEAWCTSAPTFDPSANAPWLQEERRHDESSAPSYGSEAPPPPQQHQAVPEPECQYVYLTLDQLEDTELMTRIHQQGYGIAFDAGSLESPPNCADAGQPN</sequence>
<feature type="region of interest" description="Disordered" evidence="4">
    <location>
        <begin position="745"/>
        <end position="779"/>
    </location>
</feature>
<evidence type="ECO:0000256" key="4">
    <source>
        <dbReference type="SAM" id="MobiDB-lite"/>
    </source>
</evidence>
<dbReference type="Proteomes" id="UP000777482">
    <property type="component" value="Unassembled WGS sequence"/>
</dbReference>
<evidence type="ECO:0000259" key="5">
    <source>
        <dbReference type="PROSITE" id="PS50118"/>
    </source>
</evidence>
<dbReference type="AlphaFoldDB" id="A0A9P6VU66"/>
<feature type="compositionally biased region" description="Basic residues" evidence="4">
    <location>
        <begin position="317"/>
        <end position="330"/>
    </location>
</feature>
<dbReference type="CDD" id="cd01389">
    <property type="entry name" value="HMG-box_ROX1-like"/>
    <property type="match status" value="1"/>
</dbReference>
<feature type="region of interest" description="Disordered" evidence="4">
    <location>
        <begin position="303"/>
        <end position="349"/>
    </location>
</feature>
<dbReference type="GO" id="GO:0005634">
    <property type="term" value="C:nucleus"/>
    <property type="evidence" value="ECO:0007669"/>
    <property type="project" value="UniProtKB-UniRule"/>
</dbReference>
<dbReference type="SMART" id="SM00398">
    <property type="entry name" value="HMG"/>
    <property type="match status" value="1"/>
</dbReference>
<feature type="domain" description="HMG box" evidence="5">
    <location>
        <begin position="173"/>
        <end position="258"/>
    </location>
</feature>
<dbReference type="GO" id="GO:0000978">
    <property type="term" value="F:RNA polymerase II cis-regulatory region sequence-specific DNA binding"/>
    <property type="evidence" value="ECO:0007669"/>
    <property type="project" value="TreeGrafter"/>
</dbReference>
<dbReference type="Pfam" id="PF00505">
    <property type="entry name" value="HMG_box"/>
    <property type="match status" value="1"/>
</dbReference>
<dbReference type="InterPro" id="IPR009071">
    <property type="entry name" value="HMG_box_dom"/>
</dbReference>
<dbReference type="EMBL" id="PUHQ01000130">
    <property type="protein sequence ID" value="KAG0655066.1"/>
    <property type="molecule type" value="Genomic_DNA"/>
</dbReference>
<evidence type="ECO:0000256" key="2">
    <source>
        <dbReference type="ARBA" id="ARBA00023242"/>
    </source>
</evidence>
<dbReference type="PANTHER" id="PTHR45789">
    <property type="entry name" value="FI18025P1"/>
    <property type="match status" value="1"/>
</dbReference>
<dbReference type="Gene3D" id="1.10.30.10">
    <property type="entry name" value="High mobility group box domain"/>
    <property type="match status" value="1"/>
</dbReference>
<keyword evidence="1 3" id="KW-0238">DNA-binding</keyword>
<evidence type="ECO:0000313" key="7">
    <source>
        <dbReference type="Proteomes" id="UP000777482"/>
    </source>
</evidence>
<keyword evidence="7" id="KW-1185">Reference proteome</keyword>
<dbReference type="GO" id="GO:0000981">
    <property type="term" value="F:DNA-binding transcription factor activity, RNA polymerase II-specific"/>
    <property type="evidence" value="ECO:0007669"/>
    <property type="project" value="TreeGrafter"/>
</dbReference>
<feature type="region of interest" description="Disordered" evidence="4">
    <location>
        <begin position="651"/>
        <end position="685"/>
    </location>
</feature>
<protein>
    <recommendedName>
        <fullName evidence="5">HMG box domain-containing protein</fullName>
    </recommendedName>
</protein>
<evidence type="ECO:0000256" key="1">
    <source>
        <dbReference type="ARBA" id="ARBA00023125"/>
    </source>
</evidence>
<feature type="compositionally biased region" description="Basic residues" evidence="4">
    <location>
        <begin position="260"/>
        <end position="269"/>
    </location>
</feature>
<feature type="region of interest" description="Disordered" evidence="4">
    <location>
        <begin position="1"/>
        <end position="86"/>
    </location>
</feature>
<feature type="region of interest" description="Disordered" evidence="4">
    <location>
        <begin position="146"/>
        <end position="170"/>
    </location>
</feature>
<dbReference type="PANTHER" id="PTHR45789:SF2">
    <property type="entry name" value="FI18025P1"/>
    <property type="match status" value="1"/>
</dbReference>
<reference evidence="6 7" key="1">
    <citation type="submission" date="2020-11" db="EMBL/GenBank/DDBJ databases">
        <title>Kefir isolates.</title>
        <authorList>
            <person name="Marcisauskas S."/>
            <person name="Kim Y."/>
            <person name="Blasche S."/>
        </authorList>
    </citation>
    <scope>NUCLEOTIDE SEQUENCE [LARGE SCALE GENOMIC DNA]</scope>
    <source>
        <strain evidence="6 7">KR</strain>
    </source>
</reference>
<comment type="caution">
    <text evidence="6">The sequence shown here is derived from an EMBL/GenBank/DDBJ whole genome shotgun (WGS) entry which is preliminary data.</text>
</comment>